<reference evidence="4" key="1">
    <citation type="submission" date="2021-01" db="EMBL/GenBank/DDBJ databases">
        <title>Whole genome shotgun sequence of Virgisporangium ochraceum NBRC 16418.</title>
        <authorList>
            <person name="Komaki H."/>
            <person name="Tamura T."/>
        </authorList>
    </citation>
    <scope>NUCLEOTIDE SEQUENCE</scope>
    <source>
        <strain evidence="4">NBRC 16418</strain>
    </source>
</reference>
<evidence type="ECO:0000256" key="1">
    <source>
        <dbReference type="ARBA" id="ARBA00018879"/>
    </source>
</evidence>
<accession>A0A8J3ZSQ0</accession>
<dbReference type="GO" id="GO:0030655">
    <property type="term" value="P:beta-lactam antibiotic catabolic process"/>
    <property type="evidence" value="ECO:0007669"/>
    <property type="project" value="InterPro"/>
</dbReference>
<sequence length="309" mass="32193">MDRPEASDGMTTRRLLLSVAGAGALATTGALARAGAPAGFTGRAHRRQLSTVDQPRRFGAVVAAAADPTAAVAEARWQQRVSALTAALAAEPVDLAVAALDRRTGRAYGYAGTKQFRTASIVKVDILATLLHEASREGRSLSTSEQRLAAAMIRHSDNDAASTLWRRTGGIAATTQVFGLTSTRQGADGDWGETSTTAEDQLRLLAHLADPRGAVPNGAYVLDLMATVADDQNWGVSAAAAAGERTALKNGWYPTSDGWILNSVGRINGAATDLLIAVLSRGHRSYTPGIRAVEGIAARTRAVVGGEDP</sequence>
<dbReference type="InterPro" id="IPR012338">
    <property type="entry name" value="Beta-lactam/transpept-like"/>
</dbReference>
<dbReference type="SUPFAM" id="SSF56601">
    <property type="entry name" value="beta-lactamase/transpeptidase-like"/>
    <property type="match status" value="1"/>
</dbReference>
<keyword evidence="5" id="KW-1185">Reference proteome</keyword>
<dbReference type="AlphaFoldDB" id="A0A8J3ZSQ0"/>
<name>A0A8J3ZSQ0_9ACTN</name>
<comment type="caution">
    <text evidence="4">The sequence shown here is derived from an EMBL/GenBank/DDBJ whole genome shotgun (WGS) entry which is preliminary data.</text>
</comment>
<dbReference type="EMBL" id="BOPH01000029">
    <property type="protein sequence ID" value="GIJ67680.1"/>
    <property type="molecule type" value="Genomic_DNA"/>
</dbReference>
<proteinExistence type="predicted"/>
<organism evidence="4 5">
    <name type="scientific">Virgisporangium ochraceum</name>
    <dbReference type="NCBI Taxonomy" id="65505"/>
    <lineage>
        <taxon>Bacteria</taxon>
        <taxon>Bacillati</taxon>
        <taxon>Actinomycetota</taxon>
        <taxon>Actinomycetes</taxon>
        <taxon>Micromonosporales</taxon>
        <taxon>Micromonosporaceae</taxon>
        <taxon>Virgisporangium</taxon>
    </lineage>
</organism>
<dbReference type="Proteomes" id="UP000635606">
    <property type="component" value="Unassembled WGS sequence"/>
</dbReference>
<evidence type="ECO:0000313" key="5">
    <source>
        <dbReference type="Proteomes" id="UP000635606"/>
    </source>
</evidence>
<dbReference type="InterPro" id="IPR006311">
    <property type="entry name" value="TAT_signal"/>
</dbReference>
<dbReference type="Gene3D" id="3.40.710.10">
    <property type="entry name" value="DD-peptidase/beta-lactamase superfamily"/>
    <property type="match status" value="1"/>
</dbReference>
<feature type="domain" description="Beta-lactamase class A catalytic" evidence="3">
    <location>
        <begin position="146"/>
        <end position="279"/>
    </location>
</feature>
<evidence type="ECO:0000313" key="4">
    <source>
        <dbReference type="EMBL" id="GIJ67680.1"/>
    </source>
</evidence>
<dbReference type="GO" id="GO:0008800">
    <property type="term" value="F:beta-lactamase activity"/>
    <property type="evidence" value="ECO:0007669"/>
    <property type="project" value="InterPro"/>
</dbReference>
<dbReference type="PANTHER" id="PTHR35333:SF3">
    <property type="entry name" value="BETA-LACTAMASE-TYPE TRANSPEPTIDASE FOLD CONTAINING PROTEIN"/>
    <property type="match status" value="1"/>
</dbReference>
<dbReference type="InterPro" id="IPR045155">
    <property type="entry name" value="Beta-lactam_cat"/>
</dbReference>
<gene>
    <name evidence="4" type="ORF">Voc01_025970</name>
</gene>
<dbReference type="PROSITE" id="PS51318">
    <property type="entry name" value="TAT"/>
    <property type="match status" value="1"/>
</dbReference>
<evidence type="ECO:0000256" key="2">
    <source>
        <dbReference type="ARBA" id="ARBA00030171"/>
    </source>
</evidence>
<evidence type="ECO:0000259" key="3">
    <source>
        <dbReference type="Pfam" id="PF13354"/>
    </source>
</evidence>
<dbReference type="PANTHER" id="PTHR35333">
    <property type="entry name" value="BETA-LACTAMASE"/>
    <property type="match status" value="1"/>
</dbReference>
<protein>
    <recommendedName>
        <fullName evidence="1">Beta-lactamase</fullName>
    </recommendedName>
    <alternativeName>
        <fullName evidence="2">Penicillinase</fullName>
    </alternativeName>
</protein>
<dbReference type="Pfam" id="PF13354">
    <property type="entry name" value="Beta-lactamase2"/>
    <property type="match status" value="1"/>
</dbReference>
<dbReference type="GO" id="GO:0046677">
    <property type="term" value="P:response to antibiotic"/>
    <property type="evidence" value="ECO:0007669"/>
    <property type="project" value="InterPro"/>
</dbReference>
<dbReference type="InterPro" id="IPR000871">
    <property type="entry name" value="Beta-lactam_class-A"/>
</dbReference>